<reference evidence="5" key="1">
    <citation type="journal article" date="2014" name="Front. Microbiol.">
        <title>High frequency of phylogenetically diverse reductive dehalogenase-homologous genes in deep subseafloor sedimentary metagenomes.</title>
        <authorList>
            <person name="Kawai M."/>
            <person name="Futagami T."/>
            <person name="Toyoda A."/>
            <person name="Takaki Y."/>
            <person name="Nishi S."/>
            <person name="Hori S."/>
            <person name="Arai W."/>
            <person name="Tsubouchi T."/>
            <person name="Morono Y."/>
            <person name="Uchiyama I."/>
            <person name="Ito T."/>
            <person name="Fujiyama A."/>
            <person name="Inagaki F."/>
            <person name="Takami H."/>
        </authorList>
    </citation>
    <scope>NUCLEOTIDE SEQUENCE</scope>
    <source>
        <strain evidence="5">Expedition CK06-06</strain>
    </source>
</reference>
<keyword evidence="3" id="KW-0786">Thiamine pyrophosphate</keyword>
<dbReference type="InterPro" id="IPR009014">
    <property type="entry name" value="Transketo_C/PFOR_II"/>
</dbReference>
<keyword evidence="2" id="KW-0560">Oxidoreductase</keyword>
<dbReference type="SUPFAM" id="SSF52518">
    <property type="entry name" value="Thiamin diphosphate-binding fold (THDP-binding)"/>
    <property type="match status" value="1"/>
</dbReference>
<dbReference type="GO" id="GO:0016491">
    <property type="term" value="F:oxidoreductase activity"/>
    <property type="evidence" value="ECO:0007669"/>
    <property type="project" value="UniProtKB-KW"/>
</dbReference>
<gene>
    <name evidence="5" type="ORF">S03H2_22295</name>
</gene>
<accession>X1FSX1</accession>
<name>X1FSX1_9ZZZZ</name>
<protein>
    <recommendedName>
        <fullName evidence="4">Transketolase-like pyrimidine-binding domain-containing protein</fullName>
    </recommendedName>
</protein>
<evidence type="ECO:0000256" key="2">
    <source>
        <dbReference type="ARBA" id="ARBA00023002"/>
    </source>
</evidence>
<dbReference type="SMART" id="SM00861">
    <property type="entry name" value="Transket_pyr"/>
    <property type="match status" value="1"/>
</dbReference>
<evidence type="ECO:0000256" key="1">
    <source>
        <dbReference type="ARBA" id="ARBA00001964"/>
    </source>
</evidence>
<dbReference type="Gene3D" id="3.40.50.920">
    <property type="match status" value="1"/>
</dbReference>
<evidence type="ECO:0000259" key="4">
    <source>
        <dbReference type="SMART" id="SM00861"/>
    </source>
</evidence>
<sequence>DGALVKEFGSERVCYAGICETQMYGAGVGAALAGTRPIVDIFWSDFAVEAFGQLVLQAAKIRFKIAYKLDCPVVFRLDYAGIDYKTVHHSGCYHNWIANAPGLLVAVPSTPADVVGLWRTALRDNKDPVCMMNDRGVQGVSGPVPEDDYTIPFGVADVKRESSDVTIAAVGHYVHRALEVAEDLAKEGIDVEVWDPRTLTPFDRESLIKSVKKTGAMVVVDQAPKTFGTTGEFAMTVAEAVDPIPPMARVTTMD</sequence>
<dbReference type="PANTHER" id="PTHR43257:SF2">
    <property type="entry name" value="PYRUVATE DEHYDROGENASE E1 COMPONENT SUBUNIT BETA"/>
    <property type="match status" value="1"/>
</dbReference>
<feature type="non-terminal residue" evidence="5">
    <location>
        <position position="1"/>
    </location>
</feature>
<dbReference type="InterPro" id="IPR005475">
    <property type="entry name" value="Transketolase-like_Pyr-bd"/>
</dbReference>
<dbReference type="SUPFAM" id="SSF52922">
    <property type="entry name" value="TK C-terminal domain-like"/>
    <property type="match status" value="1"/>
</dbReference>
<dbReference type="Pfam" id="PF02780">
    <property type="entry name" value="Transketolase_C"/>
    <property type="match status" value="1"/>
</dbReference>
<comment type="cofactor">
    <cofactor evidence="1">
        <name>thiamine diphosphate</name>
        <dbReference type="ChEBI" id="CHEBI:58937"/>
    </cofactor>
</comment>
<evidence type="ECO:0000256" key="3">
    <source>
        <dbReference type="ARBA" id="ARBA00023052"/>
    </source>
</evidence>
<dbReference type="Pfam" id="PF02779">
    <property type="entry name" value="Transket_pyr"/>
    <property type="match status" value="1"/>
</dbReference>
<dbReference type="InterPro" id="IPR033248">
    <property type="entry name" value="Transketolase_C"/>
</dbReference>
<dbReference type="EMBL" id="BARU01011984">
    <property type="protein sequence ID" value="GAH35625.1"/>
    <property type="molecule type" value="Genomic_DNA"/>
</dbReference>
<comment type="caution">
    <text evidence="5">The sequence shown here is derived from an EMBL/GenBank/DDBJ whole genome shotgun (WGS) entry which is preliminary data.</text>
</comment>
<dbReference type="AlphaFoldDB" id="X1FSX1"/>
<organism evidence="5">
    <name type="scientific">marine sediment metagenome</name>
    <dbReference type="NCBI Taxonomy" id="412755"/>
    <lineage>
        <taxon>unclassified sequences</taxon>
        <taxon>metagenomes</taxon>
        <taxon>ecological metagenomes</taxon>
    </lineage>
</organism>
<feature type="non-terminal residue" evidence="5">
    <location>
        <position position="254"/>
    </location>
</feature>
<proteinExistence type="predicted"/>
<feature type="domain" description="Transketolase-like pyrimidine-binding" evidence="4">
    <location>
        <begin position="2"/>
        <end position="140"/>
    </location>
</feature>
<dbReference type="InterPro" id="IPR029061">
    <property type="entry name" value="THDP-binding"/>
</dbReference>
<dbReference type="PANTHER" id="PTHR43257">
    <property type="entry name" value="PYRUVATE DEHYDROGENASE E1 COMPONENT BETA SUBUNIT"/>
    <property type="match status" value="1"/>
</dbReference>
<evidence type="ECO:0000313" key="5">
    <source>
        <dbReference type="EMBL" id="GAH35625.1"/>
    </source>
</evidence>
<dbReference type="Gene3D" id="3.40.50.970">
    <property type="match status" value="1"/>
</dbReference>